<evidence type="ECO:0000256" key="4">
    <source>
        <dbReference type="ARBA" id="ARBA00022598"/>
    </source>
</evidence>
<dbReference type="SUPFAM" id="SSF55681">
    <property type="entry name" value="Class II aaRS and biotin synthetases"/>
    <property type="match status" value="1"/>
</dbReference>
<dbReference type="InterPro" id="IPR050062">
    <property type="entry name" value="Pro-tRNA_synthetase"/>
</dbReference>
<keyword evidence="13" id="KW-1185">Reference proteome</keyword>
<keyword evidence="3 10" id="KW-0963">Cytoplasm</keyword>
<dbReference type="PANTHER" id="PTHR42753">
    <property type="entry name" value="MITOCHONDRIAL RIBOSOME PROTEIN L39/PROLYL-TRNA LIGASE FAMILY MEMBER"/>
    <property type="match status" value="1"/>
</dbReference>
<dbReference type="Pfam" id="PF03129">
    <property type="entry name" value="HGTP_anticodon"/>
    <property type="match status" value="1"/>
</dbReference>
<dbReference type="InterPro" id="IPR006195">
    <property type="entry name" value="aa-tRNA-synth_II"/>
</dbReference>
<dbReference type="HAMAP" id="MF_01569">
    <property type="entry name" value="Pro_tRNA_synth_type1"/>
    <property type="match status" value="1"/>
</dbReference>
<dbReference type="FunFam" id="3.40.50.800:FF:000011">
    <property type="entry name" value="Proline--tRNA ligase"/>
    <property type="match status" value="1"/>
</dbReference>
<dbReference type="GO" id="GO:0002161">
    <property type="term" value="F:aminoacyl-tRNA deacylase activity"/>
    <property type="evidence" value="ECO:0007669"/>
    <property type="project" value="InterPro"/>
</dbReference>
<dbReference type="FunFam" id="3.30.930.10:FF:000066">
    <property type="entry name" value="Proline--tRNA ligase"/>
    <property type="match status" value="1"/>
</dbReference>
<comment type="subcellular location">
    <subcellularLocation>
        <location evidence="1 10">Cytoplasm</location>
    </subcellularLocation>
</comment>
<evidence type="ECO:0000256" key="8">
    <source>
        <dbReference type="ARBA" id="ARBA00023146"/>
    </source>
</evidence>
<evidence type="ECO:0000256" key="6">
    <source>
        <dbReference type="ARBA" id="ARBA00022840"/>
    </source>
</evidence>
<keyword evidence="8 10" id="KW-0030">Aminoacyl-tRNA synthetase</keyword>
<keyword evidence="4 10" id="KW-0436">Ligase</keyword>
<dbReference type="CDD" id="cd00779">
    <property type="entry name" value="ProRS_core_prok"/>
    <property type="match status" value="1"/>
</dbReference>
<dbReference type="NCBIfam" id="NF006625">
    <property type="entry name" value="PRK09194.1"/>
    <property type="match status" value="1"/>
</dbReference>
<dbReference type="EMBL" id="JACRWC010000098">
    <property type="protein sequence ID" value="MBC5999859.1"/>
    <property type="molecule type" value="Genomic_DNA"/>
</dbReference>
<gene>
    <name evidence="10" type="primary">proS</name>
    <name evidence="12" type="ORF">H8876_07595</name>
</gene>
<dbReference type="InterPro" id="IPR004500">
    <property type="entry name" value="Pro-tRNA-synth_IIa_bac-type"/>
</dbReference>
<dbReference type="CDD" id="cd00861">
    <property type="entry name" value="ProRS_anticodon_short"/>
    <property type="match status" value="1"/>
</dbReference>
<evidence type="ECO:0000256" key="7">
    <source>
        <dbReference type="ARBA" id="ARBA00022917"/>
    </source>
</evidence>
<comment type="function">
    <text evidence="10">Catalyzes the attachment of proline to tRNA(Pro) in a two-step reaction: proline is first activated by ATP to form Pro-AMP and then transferred to the acceptor end of tRNA(Pro). As ProRS can inadvertently accommodate and process non-cognate amino acids such as alanine and cysteine, to avoid such errors it has two additional distinct editing activities against alanine. One activity is designated as 'pretransfer' editing and involves the tRNA(Pro)-independent hydrolysis of activated Ala-AMP. The other activity is designated 'posttransfer' editing and involves deacylation of mischarged Ala-tRNA(Pro). The misacylated Cys-tRNA(Pro) is not edited by ProRS.</text>
</comment>
<dbReference type="Proteomes" id="UP000644115">
    <property type="component" value="Unassembled WGS sequence"/>
</dbReference>
<name>A0A923SM18_9FIRM</name>
<dbReference type="InterPro" id="IPR045864">
    <property type="entry name" value="aa-tRNA-synth_II/BPL/LPL"/>
</dbReference>
<dbReference type="GO" id="GO:0140096">
    <property type="term" value="F:catalytic activity, acting on a protein"/>
    <property type="evidence" value="ECO:0007669"/>
    <property type="project" value="UniProtKB-ARBA"/>
</dbReference>
<dbReference type="CDD" id="cd04334">
    <property type="entry name" value="ProRS-INS"/>
    <property type="match status" value="1"/>
</dbReference>
<dbReference type="RefSeq" id="WP_249287237.1">
    <property type="nucleotide sequence ID" value="NZ_JACRWC010000098.1"/>
</dbReference>
<dbReference type="Pfam" id="PF04073">
    <property type="entry name" value="tRNA_edit"/>
    <property type="match status" value="1"/>
</dbReference>
<proteinExistence type="inferred from homology"/>
<dbReference type="GO" id="GO:0016740">
    <property type="term" value="F:transferase activity"/>
    <property type="evidence" value="ECO:0007669"/>
    <property type="project" value="UniProtKB-ARBA"/>
</dbReference>
<keyword evidence="5 10" id="KW-0547">Nucleotide-binding</keyword>
<dbReference type="NCBIfam" id="TIGR00409">
    <property type="entry name" value="proS_fam_II"/>
    <property type="match status" value="1"/>
</dbReference>
<dbReference type="AlphaFoldDB" id="A0A923SM18"/>
<comment type="catalytic activity">
    <reaction evidence="9 10">
        <text>tRNA(Pro) + L-proline + ATP = L-prolyl-tRNA(Pro) + AMP + diphosphate</text>
        <dbReference type="Rhea" id="RHEA:14305"/>
        <dbReference type="Rhea" id="RHEA-COMP:9700"/>
        <dbReference type="Rhea" id="RHEA-COMP:9702"/>
        <dbReference type="ChEBI" id="CHEBI:30616"/>
        <dbReference type="ChEBI" id="CHEBI:33019"/>
        <dbReference type="ChEBI" id="CHEBI:60039"/>
        <dbReference type="ChEBI" id="CHEBI:78442"/>
        <dbReference type="ChEBI" id="CHEBI:78532"/>
        <dbReference type="ChEBI" id="CHEBI:456215"/>
        <dbReference type="EC" id="6.1.1.15"/>
    </reaction>
</comment>
<dbReference type="GO" id="GO:0005829">
    <property type="term" value="C:cytosol"/>
    <property type="evidence" value="ECO:0007669"/>
    <property type="project" value="TreeGrafter"/>
</dbReference>
<dbReference type="Pfam" id="PF00587">
    <property type="entry name" value="tRNA-synt_2b"/>
    <property type="match status" value="1"/>
</dbReference>
<evidence type="ECO:0000256" key="3">
    <source>
        <dbReference type="ARBA" id="ARBA00022490"/>
    </source>
</evidence>
<evidence type="ECO:0000256" key="5">
    <source>
        <dbReference type="ARBA" id="ARBA00022741"/>
    </source>
</evidence>
<dbReference type="GO" id="GO:0006433">
    <property type="term" value="P:prolyl-tRNA aminoacylation"/>
    <property type="evidence" value="ECO:0007669"/>
    <property type="project" value="UniProtKB-UniRule"/>
</dbReference>
<evidence type="ECO:0000256" key="10">
    <source>
        <dbReference type="HAMAP-Rule" id="MF_01569"/>
    </source>
</evidence>
<evidence type="ECO:0000259" key="11">
    <source>
        <dbReference type="PROSITE" id="PS50862"/>
    </source>
</evidence>
<comment type="domain">
    <text evidence="10">Consists of three domains: the N-terminal catalytic domain, the editing domain and the C-terminal anticodon-binding domain.</text>
</comment>
<dbReference type="InterPro" id="IPR023717">
    <property type="entry name" value="Pro-tRNA-Synthase_IIa_type1"/>
</dbReference>
<dbReference type="InterPro" id="IPR036754">
    <property type="entry name" value="YbaK/aa-tRNA-synt-asso_dom_sf"/>
</dbReference>
<dbReference type="Gene3D" id="3.40.50.800">
    <property type="entry name" value="Anticodon-binding domain"/>
    <property type="match status" value="1"/>
</dbReference>
<dbReference type="SUPFAM" id="SSF55826">
    <property type="entry name" value="YbaK/ProRS associated domain"/>
    <property type="match status" value="1"/>
</dbReference>
<dbReference type="InterPro" id="IPR002314">
    <property type="entry name" value="aa-tRNA-synt_IIb"/>
</dbReference>
<evidence type="ECO:0000256" key="9">
    <source>
        <dbReference type="ARBA" id="ARBA00047671"/>
    </source>
</evidence>
<dbReference type="GO" id="GO:0005524">
    <property type="term" value="F:ATP binding"/>
    <property type="evidence" value="ECO:0007669"/>
    <property type="project" value="UniProtKB-UniRule"/>
</dbReference>
<comment type="similarity">
    <text evidence="10">Belongs to the class-II aminoacyl-tRNA synthetase family. ProS type 1 subfamily.</text>
</comment>
<accession>A0A923SM18</accession>
<keyword evidence="7 10" id="KW-0648">Protein biosynthesis</keyword>
<dbReference type="InterPro" id="IPR007214">
    <property type="entry name" value="YbaK/aa-tRNA-synth-assoc-dom"/>
</dbReference>
<keyword evidence="6 10" id="KW-0067">ATP-binding</keyword>
<dbReference type="InterPro" id="IPR004154">
    <property type="entry name" value="Anticodon-bd"/>
</dbReference>
<dbReference type="PANTHER" id="PTHR42753:SF2">
    <property type="entry name" value="PROLINE--TRNA LIGASE"/>
    <property type="match status" value="1"/>
</dbReference>
<evidence type="ECO:0000256" key="2">
    <source>
        <dbReference type="ARBA" id="ARBA00011738"/>
    </source>
</evidence>
<dbReference type="InterPro" id="IPR002316">
    <property type="entry name" value="Pro-tRNA-ligase_IIa"/>
</dbReference>
<dbReference type="GO" id="GO:0004827">
    <property type="term" value="F:proline-tRNA ligase activity"/>
    <property type="evidence" value="ECO:0007669"/>
    <property type="project" value="UniProtKB-UniRule"/>
</dbReference>
<reference evidence="12" key="1">
    <citation type="submission" date="2020-08" db="EMBL/GenBank/DDBJ databases">
        <authorList>
            <person name="Liu C."/>
            <person name="Sun Q."/>
        </authorList>
    </citation>
    <scope>NUCLEOTIDE SEQUENCE</scope>
    <source>
        <strain evidence="12">BX16</strain>
    </source>
</reference>
<sequence length="576" mass="64167">MKLSKMHLKTLREVPNEAEIPSHVLLLRAGMIRKLVSGVYGFMPLGWRSVRKIEDIVRQEMDAAGGQEIHMSAVQPAELWQESGRWNAYGPELWRLKDRNGREFCLGPTHEEIFTDIVRNDISSYRQLPMNLYQIQTKYRDEARPRFGLMRSREFIMKDAYSFDRDYEGLDKSYQEMYDAYDKIFTRCGLTFRPVEADTGAIGGSNSHEFTAISEVGESEIAYCTSCDMAATVERAECKDAAPQTEVEALPLEEVETPGTKTIEDVAAFLKLDKTQTMKALLFVTYDMEGNENGYVAAFVRGDRELNMTKLVNALDIPEHAIEFADEDKMSAATGCVGGFTGPVGLHDCKIVVDSELPGLKNLCAGACKEDHHLLNVNYGRDYEGDIVTDIKTLAEGDPCPVCGAPVKHARGIEVGQVFKLGTKYSDAMGAVYKDENMQSHPIVMGCYGIGVTRTLAAVVEQHHDDNGIIWPMSVAPYHVIITVMKPDDEIQAKVAEDLYEDLCSAGAEVLLDDRKERPGVKFKDADLLGIPIRITVGRGAADGVVEYKMRRDADKTEMAVEESKALALKTIQEEK</sequence>
<dbReference type="PIRSF" id="PIRSF001535">
    <property type="entry name" value="ProRS_1"/>
    <property type="match status" value="1"/>
</dbReference>
<evidence type="ECO:0000256" key="1">
    <source>
        <dbReference type="ARBA" id="ARBA00004496"/>
    </source>
</evidence>
<feature type="domain" description="Aminoacyl-transfer RNA synthetases class-II family profile" evidence="11">
    <location>
        <begin position="33"/>
        <end position="472"/>
    </location>
</feature>
<dbReference type="EC" id="6.1.1.15" evidence="10"/>
<comment type="caution">
    <text evidence="12">The sequence shown here is derived from an EMBL/GenBank/DDBJ whole genome shotgun (WGS) entry which is preliminary data.</text>
</comment>
<dbReference type="PROSITE" id="PS50862">
    <property type="entry name" value="AA_TRNA_LIGASE_II"/>
    <property type="match status" value="1"/>
</dbReference>
<dbReference type="InterPro" id="IPR033730">
    <property type="entry name" value="ProRS_core_prok"/>
</dbReference>
<evidence type="ECO:0000313" key="12">
    <source>
        <dbReference type="EMBL" id="MBC5999859.1"/>
    </source>
</evidence>
<dbReference type="InterPro" id="IPR036621">
    <property type="entry name" value="Anticodon-bd_dom_sf"/>
</dbReference>
<dbReference type="InterPro" id="IPR044140">
    <property type="entry name" value="ProRS_anticodon_short"/>
</dbReference>
<comment type="subunit">
    <text evidence="2 10">Homodimer.</text>
</comment>
<protein>
    <recommendedName>
        <fullName evidence="10">Proline--tRNA ligase</fullName>
        <ecNumber evidence="10">6.1.1.15</ecNumber>
    </recommendedName>
    <alternativeName>
        <fullName evidence="10">Prolyl-tRNA synthetase</fullName>
        <shortName evidence="10">ProRS</shortName>
    </alternativeName>
</protein>
<dbReference type="Gene3D" id="3.30.930.10">
    <property type="entry name" value="Bira Bifunctional Protein, Domain 2"/>
    <property type="match status" value="2"/>
</dbReference>
<dbReference type="PRINTS" id="PR01046">
    <property type="entry name" value="TRNASYNTHPRO"/>
</dbReference>
<dbReference type="SUPFAM" id="SSF52954">
    <property type="entry name" value="Class II aaRS ABD-related"/>
    <property type="match status" value="1"/>
</dbReference>
<organism evidence="12 13">
    <name type="scientific">Lentihominibacter faecis</name>
    <dbReference type="NCBI Taxonomy" id="2764712"/>
    <lineage>
        <taxon>Bacteria</taxon>
        <taxon>Bacillati</taxon>
        <taxon>Bacillota</taxon>
        <taxon>Clostridia</taxon>
        <taxon>Peptostreptococcales</taxon>
        <taxon>Anaerovoracaceae</taxon>
        <taxon>Lentihominibacter</taxon>
    </lineage>
</organism>
<evidence type="ECO:0000313" key="13">
    <source>
        <dbReference type="Proteomes" id="UP000644115"/>
    </source>
</evidence>